<keyword evidence="1" id="KW-1277">Toxin-antitoxin system</keyword>
<sequence length="93" mass="10247">MSAAISTARLEARISTDLHSMLKRAAELQGRTMTDFVVTAVQDAAQRAIEQAEVIRLSLADQECFALALLSPPQPSPALERAFTRRNKLLHTE</sequence>
<dbReference type="PANTHER" id="PTHR35401:SF2">
    <property type="entry name" value="ABC-TYPE TRANSPORT SYSTEM"/>
    <property type="match status" value="1"/>
</dbReference>
<dbReference type="SMR" id="A0A809SIV5"/>
<dbReference type="GO" id="GO:0006355">
    <property type="term" value="P:regulation of DNA-templated transcription"/>
    <property type="evidence" value="ECO:0007669"/>
    <property type="project" value="InterPro"/>
</dbReference>
<protein>
    <recommendedName>
        <fullName evidence="5">DUF1778 domain-containing protein</fullName>
    </recommendedName>
</protein>
<evidence type="ECO:0000313" key="4">
    <source>
        <dbReference type="Proteomes" id="UP000463939"/>
    </source>
</evidence>
<evidence type="ECO:0008006" key="5">
    <source>
        <dbReference type="Google" id="ProtNLM"/>
    </source>
</evidence>
<reference evidence="4" key="1">
    <citation type="submission" date="2019-11" db="EMBL/GenBank/DDBJ databases">
        <title>Isolation and characterization of a novel species in the genus Sulfuriferula.</title>
        <authorList>
            <person name="Mochizuki J."/>
            <person name="Kojima H."/>
            <person name="Fukui M."/>
        </authorList>
    </citation>
    <scope>NUCLEOTIDE SEQUENCE [LARGE SCALE GENOMIC DNA]</scope>
    <source>
        <strain evidence="4">SGTM</strain>
        <plasmid evidence="4">sgtm_pl1 dna</plasmid>
    </source>
</reference>
<keyword evidence="4" id="KW-1185">Reference proteome</keyword>
<evidence type="ECO:0000256" key="2">
    <source>
        <dbReference type="ARBA" id="ARBA00049988"/>
    </source>
</evidence>
<dbReference type="SUPFAM" id="SSF47598">
    <property type="entry name" value="Ribbon-helix-helix"/>
    <property type="match status" value="1"/>
</dbReference>
<keyword evidence="3" id="KW-0614">Plasmid</keyword>
<evidence type="ECO:0000256" key="1">
    <source>
        <dbReference type="ARBA" id="ARBA00022649"/>
    </source>
</evidence>
<evidence type="ECO:0000313" key="3">
    <source>
        <dbReference type="EMBL" id="BBP02550.1"/>
    </source>
</evidence>
<dbReference type="Gene3D" id="1.20.5.780">
    <property type="entry name" value="Single helix bin"/>
    <property type="match status" value="1"/>
</dbReference>
<dbReference type="Proteomes" id="UP000463939">
    <property type="component" value="Plasmid SGTM_pl1"/>
</dbReference>
<dbReference type="PANTHER" id="PTHR35401">
    <property type="entry name" value="COPG FAMILY HELIX-TURN-HELIX PROTEIN-RELATED-RELATED"/>
    <property type="match status" value="1"/>
</dbReference>
<dbReference type="RefSeq" id="WP_162086435.1">
    <property type="nucleotide sequence ID" value="NZ_AP021882.1"/>
</dbReference>
<comment type="similarity">
    <text evidence="2">Belongs to the TacA antitoxin family.</text>
</comment>
<dbReference type="NCBIfam" id="NF041551">
    <property type="entry name" value="YlcI_YnfO_N"/>
    <property type="match status" value="1"/>
</dbReference>
<organism evidence="3 4">
    <name type="scientific">Sulfuriferula nivalis</name>
    <dbReference type="NCBI Taxonomy" id="2675298"/>
    <lineage>
        <taxon>Bacteria</taxon>
        <taxon>Pseudomonadati</taxon>
        <taxon>Pseudomonadota</taxon>
        <taxon>Betaproteobacteria</taxon>
        <taxon>Nitrosomonadales</taxon>
        <taxon>Sulfuricellaceae</taxon>
        <taxon>Sulfuriferula</taxon>
    </lineage>
</organism>
<accession>A0A809SIV5</accession>
<name>A0A809SIV5_9PROT</name>
<proteinExistence type="inferred from homology"/>
<dbReference type="EMBL" id="AP021882">
    <property type="protein sequence ID" value="BBP02550.1"/>
    <property type="molecule type" value="Genomic_DNA"/>
</dbReference>
<dbReference type="InterPro" id="IPR014795">
    <property type="entry name" value="TacA_1-like"/>
</dbReference>
<gene>
    <name evidence="3" type="ORF">SFSGTM_32580</name>
</gene>
<dbReference type="InterPro" id="IPR010985">
    <property type="entry name" value="Ribbon_hlx_hlx"/>
</dbReference>
<dbReference type="KEGG" id="sniv:SFSGTM_32580"/>
<dbReference type="Pfam" id="PF08681">
    <property type="entry name" value="TacA1"/>
    <property type="match status" value="1"/>
</dbReference>
<geneLocation type="plasmid" evidence="4">
    <name>sgtm_pl1 dna</name>
</geneLocation>
<dbReference type="AlphaFoldDB" id="A0A809SIV5"/>